<evidence type="ECO:0000313" key="3">
    <source>
        <dbReference type="Proteomes" id="UP000749293"/>
    </source>
</evidence>
<protein>
    <submittedName>
        <fullName evidence="2">Uncharacterized protein</fullName>
    </submittedName>
</protein>
<dbReference type="AlphaFoldDB" id="A0A9P4Z2I2"/>
<dbReference type="Proteomes" id="UP000749293">
    <property type="component" value="Unassembled WGS sequence"/>
</dbReference>
<gene>
    <name evidence="2" type="ORF">GMORB2_1480</name>
</gene>
<dbReference type="GeneID" id="55967710"/>
<sequence length="95" mass="11162">MAWHWWALRAIQTMEDRIVELILRRPGFHRAVGRIHRTIHDRQYGRNPNEPLYQGEATADPDSSRTSFLKHFGAEIRNQIRGKPSDIAEQTTKKK</sequence>
<proteinExistence type="predicted"/>
<dbReference type="RefSeq" id="XP_035324886.1">
    <property type="nucleotide sequence ID" value="XM_035463462.1"/>
</dbReference>
<dbReference type="OrthoDB" id="4138121at2759"/>
<evidence type="ECO:0000256" key="1">
    <source>
        <dbReference type="SAM" id="MobiDB-lite"/>
    </source>
</evidence>
<evidence type="ECO:0000313" key="2">
    <source>
        <dbReference type="EMBL" id="KAF4126234.1"/>
    </source>
</evidence>
<dbReference type="EMBL" id="JAANYQ010000002">
    <property type="protein sequence ID" value="KAF4126234.1"/>
    <property type="molecule type" value="Genomic_DNA"/>
</dbReference>
<accession>A0A9P4Z2I2</accession>
<name>A0A9P4Z2I2_9HYPO</name>
<comment type="caution">
    <text evidence="2">The sequence shown here is derived from an EMBL/GenBank/DDBJ whole genome shotgun (WGS) entry which is preliminary data.</text>
</comment>
<reference evidence="2" key="1">
    <citation type="submission" date="2020-03" db="EMBL/GenBank/DDBJ databases">
        <title>Site-based positive gene gene selection in Geosmithia morbida across the United States reveals a broad range of putative effectors and factors for local host and environmental adapation.</title>
        <authorList>
            <person name="Onufrak A."/>
            <person name="Murdoch R.W."/>
            <person name="Gazis R."/>
            <person name="Huff M."/>
            <person name="Staton M."/>
            <person name="Klingeman W."/>
            <person name="Hadziabdic D."/>
        </authorList>
    </citation>
    <scope>NUCLEOTIDE SEQUENCE</scope>
    <source>
        <strain evidence="2">1262</strain>
    </source>
</reference>
<feature type="region of interest" description="Disordered" evidence="1">
    <location>
        <begin position="43"/>
        <end position="64"/>
    </location>
</feature>
<keyword evidence="3" id="KW-1185">Reference proteome</keyword>
<organism evidence="2 3">
    <name type="scientific">Geosmithia morbida</name>
    <dbReference type="NCBI Taxonomy" id="1094350"/>
    <lineage>
        <taxon>Eukaryota</taxon>
        <taxon>Fungi</taxon>
        <taxon>Dikarya</taxon>
        <taxon>Ascomycota</taxon>
        <taxon>Pezizomycotina</taxon>
        <taxon>Sordariomycetes</taxon>
        <taxon>Hypocreomycetidae</taxon>
        <taxon>Hypocreales</taxon>
        <taxon>Bionectriaceae</taxon>
        <taxon>Geosmithia</taxon>
    </lineage>
</organism>